<dbReference type="SUPFAM" id="SSF53850">
    <property type="entry name" value="Periplasmic binding protein-like II"/>
    <property type="match status" value="1"/>
</dbReference>
<dbReference type="PANTHER" id="PTHR35936:SF25">
    <property type="entry name" value="ABC TRANSPORTER SUBSTRATE-BINDING PROTEIN"/>
    <property type="match status" value="1"/>
</dbReference>
<proteinExistence type="predicted"/>
<dbReference type="Pfam" id="PF00497">
    <property type="entry name" value="SBP_bac_3"/>
    <property type="match status" value="1"/>
</dbReference>
<dbReference type="AlphaFoldDB" id="A0A367UH11"/>
<dbReference type="EMBL" id="JPWA01000002">
    <property type="protein sequence ID" value="RCK07449.1"/>
    <property type="molecule type" value="Genomic_DNA"/>
</dbReference>
<accession>A0A367UH11</accession>
<evidence type="ECO:0000313" key="3">
    <source>
        <dbReference type="EMBL" id="RCK07449.1"/>
    </source>
</evidence>
<dbReference type="Gene3D" id="3.40.190.10">
    <property type="entry name" value="Periplasmic binding protein-like II"/>
    <property type="match status" value="2"/>
</dbReference>
<dbReference type="Proteomes" id="UP000252419">
    <property type="component" value="Unassembled WGS sequence"/>
</dbReference>
<keyword evidence="1" id="KW-0732">Signal</keyword>
<sequence length="258" mass="29224">METFLPGFVRYRIAFYALILFCGGGRSAFAAELVIAINDAPPYRIVIDTGREPEFSGIYVEVLKEAASRAGHSLRFDVVPFRRALYLMEEGGADIMLGPNRTADREKFMYFFDAPLPDEPKAIYQQGLSRDIRQVEELVGQYVGVLRGASYPHALAFEDGIQWVEAADYLTLFRMLNQRHLDAVIVPELLAADLLAGKKLAVRKASLVLQGEPSFIALSRKSVFFLDRDYRSLEQELIKMRDDGTFGEIYHRYAKPKL</sequence>
<organism evidence="3 4">
    <name type="scientific">Thalassospira xianhensis MCCC 1A02616</name>
    <dbReference type="NCBI Taxonomy" id="1177929"/>
    <lineage>
        <taxon>Bacteria</taxon>
        <taxon>Pseudomonadati</taxon>
        <taxon>Pseudomonadota</taxon>
        <taxon>Alphaproteobacteria</taxon>
        <taxon>Rhodospirillales</taxon>
        <taxon>Thalassospiraceae</taxon>
        <taxon>Thalassospira</taxon>
    </lineage>
</organism>
<name>A0A367UH11_9PROT</name>
<dbReference type="InterPro" id="IPR001638">
    <property type="entry name" value="Solute-binding_3/MltF_N"/>
</dbReference>
<evidence type="ECO:0000259" key="2">
    <source>
        <dbReference type="SMART" id="SM00062"/>
    </source>
</evidence>
<gene>
    <name evidence="3" type="ORF">TH5_03400</name>
</gene>
<comment type="caution">
    <text evidence="3">The sequence shown here is derived from an EMBL/GenBank/DDBJ whole genome shotgun (WGS) entry which is preliminary data.</text>
</comment>
<protein>
    <recommendedName>
        <fullName evidence="2">Solute-binding protein family 3/N-terminal domain-containing protein</fullName>
    </recommendedName>
</protein>
<feature type="domain" description="Solute-binding protein family 3/N-terminal" evidence="2">
    <location>
        <begin position="32"/>
        <end position="257"/>
    </location>
</feature>
<evidence type="ECO:0000313" key="4">
    <source>
        <dbReference type="Proteomes" id="UP000252419"/>
    </source>
</evidence>
<dbReference type="SMART" id="SM00062">
    <property type="entry name" value="PBPb"/>
    <property type="match status" value="1"/>
</dbReference>
<keyword evidence="4" id="KW-1185">Reference proteome</keyword>
<dbReference type="PANTHER" id="PTHR35936">
    <property type="entry name" value="MEMBRANE-BOUND LYTIC MUREIN TRANSGLYCOSYLASE F"/>
    <property type="match status" value="1"/>
</dbReference>
<evidence type="ECO:0000256" key="1">
    <source>
        <dbReference type="ARBA" id="ARBA00022729"/>
    </source>
</evidence>
<reference evidence="3 4" key="1">
    <citation type="submission" date="2014-07" db="EMBL/GenBank/DDBJ databases">
        <title>Draft genome sequence of Thalassospira xianhensis P-4 (MCCC 1A02616).</title>
        <authorList>
            <person name="Lai Q."/>
            <person name="Shao Z."/>
        </authorList>
    </citation>
    <scope>NUCLEOTIDE SEQUENCE [LARGE SCALE GENOMIC DNA]</scope>
    <source>
        <strain evidence="3 4">MCCC 1A02616</strain>
    </source>
</reference>